<dbReference type="EMBL" id="AMZH03008697">
    <property type="protein sequence ID" value="RRT58419.1"/>
    <property type="molecule type" value="Genomic_DNA"/>
</dbReference>
<gene>
    <name evidence="1" type="ORF">B296_00043872</name>
</gene>
<proteinExistence type="predicted"/>
<comment type="caution">
    <text evidence="1">The sequence shown here is derived from an EMBL/GenBank/DDBJ whole genome shotgun (WGS) entry which is preliminary data.</text>
</comment>
<dbReference type="AlphaFoldDB" id="A0A426Z368"/>
<reference evidence="1 2" key="1">
    <citation type="journal article" date="2014" name="Agronomy (Basel)">
        <title>A Draft Genome Sequence for Ensete ventricosum, the Drought-Tolerant Tree Against Hunger.</title>
        <authorList>
            <person name="Harrison J."/>
            <person name="Moore K.A."/>
            <person name="Paszkiewicz K."/>
            <person name="Jones T."/>
            <person name="Grant M."/>
            <person name="Ambacheew D."/>
            <person name="Muzemil S."/>
            <person name="Studholme D.J."/>
        </authorList>
    </citation>
    <scope>NUCLEOTIDE SEQUENCE [LARGE SCALE GENOMIC DNA]</scope>
</reference>
<evidence type="ECO:0000313" key="1">
    <source>
        <dbReference type="EMBL" id="RRT58419.1"/>
    </source>
</evidence>
<protein>
    <submittedName>
        <fullName evidence="1">Uncharacterized protein</fullName>
    </submittedName>
</protein>
<sequence length="212" mass="23292">MVPSAIGASASMVATGSTVEKHAIASGSTTRVSVEKEEPMETEEALERGYTLRELCEVDCAGAEKYFTTIMVLLKATEGEDPLVPRWSAISGSSQVWTEGPLVREYLRGASHPILAKQVYECSSEDLINKVDSLDEARNDRACLDGDVLSLIEAATLLEAELKAKGPRAVAAYKVSRGFRSGLEKMGRVSYEFRYWVALKRLWGKNPKIMIQ</sequence>
<accession>A0A426Z368</accession>
<organism evidence="1 2">
    <name type="scientific">Ensete ventricosum</name>
    <name type="common">Abyssinian banana</name>
    <name type="synonym">Musa ensete</name>
    <dbReference type="NCBI Taxonomy" id="4639"/>
    <lineage>
        <taxon>Eukaryota</taxon>
        <taxon>Viridiplantae</taxon>
        <taxon>Streptophyta</taxon>
        <taxon>Embryophyta</taxon>
        <taxon>Tracheophyta</taxon>
        <taxon>Spermatophyta</taxon>
        <taxon>Magnoliopsida</taxon>
        <taxon>Liliopsida</taxon>
        <taxon>Zingiberales</taxon>
        <taxon>Musaceae</taxon>
        <taxon>Ensete</taxon>
    </lineage>
</organism>
<name>A0A426Z368_ENSVE</name>
<evidence type="ECO:0000313" key="2">
    <source>
        <dbReference type="Proteomes" id="UP000287651"/>
    </source>
</evidence>
<dbReference type="Proteomes" id="UP000287651">
    <property type="component" value="Unassembled WGS sequence"/>
</dbReference>